<comment type="caution">
    <text evidence="1">The sequence shown here is derived from an EMBL/GenBank/DDBJ whole genome shotgun (WGS) entry which is preliminary data.</text>
</comment>
<sequence length="676" mass="72165">MTTYATGNPLGSKDPRDLYDNAENFDAAMNDRTNVAWNDRFGVPRKTWFGVEQQVNDWLAAQGFEPGFLVYVDGSPLTVDRPTQLIQRDGNLYSVKRPADFPVNLTGNWATDQDLLVAQVDQSLRHDISNATDPYKGSALVGRQPLIINSVAELRLTPGRFSGDRAFLKNYLEGDRKGQRYLTWIPGTSTDDGGMMFSATGGTWHSDLDEHGRVDAQFYGLPLSSGFCTAQDLAIEAYCYPRGIRAFYGPGPDGPGVYDFGDANWAWSGPRVAGQPMKDYQGGGIDFCRTTTLRTTSTDGADVLQCCGIKNAHFTGFPNVTATIDPGATSGSNGVSLVFGAENVTFELNCLDLPAIYKTDGSIDGGQAFTIQPGTGNTNAFRNIKFRGNAKNCSVGFGSDVALNDAASIPLSGIDIDITAEDCYRAFVFGGAAYTSTPSQFAFAGITGKIRAINCQQSVVLARAVGVDINVSILCTKDKSELIKHQYNSSVFVTDIKGSKSCNVDITGRIVNSDSMLSIGGIAMSGGISSSTENIRLRHSVTFSSAATQVSVVDFGGGTVSSSELHLSFLSSGYQPLIDIGGNSVYIDGCLSPVALLPGDESSFVPRCQRATVLYRSPITGVRSINFPSNPLKGQVVKAYRTSAATGGTLSFGGLINMTEGTTQEAIFDGSSWILL</sequence>
<dbReference type="EMBL" id="CVVU01000217">
    <property type="protein sequence ID" value="CRP34481.1"/>
    <property type="molecule type" value="Genomic_DNA"/>
</dbReference>
<dbReference type="RefSeq" id="WP_228489889.1">
    <property type="nucleotide sequence ID" value="NZ_CP045739.1"/>
</dbReference>
<reference evidence="2" key="1">
    <citation type="submission" date="2015-06" db="EMBL/GenBank/DDBJ databases">
        <authorList>
            <person name="Radhakrishnan Rajesh"/>
            <person name="Underwood Anthony"/>
            <person name="Al-Shahib Ali"/>
        </authorList>
    </citation>
    <scope>NUCLEOTIDE SEQUENCE [LARGE SCALE GENOMIC DNA]</scope>
    <source>
        <strain evidence="2">P19_London_7_VIM_2_05_10</strain>
    </source>
</reference>
<accession>A0A9P1VZ20</accession>
<evidence type="ECO:0000313" key="2">
    <source>
        <dbReference type="Proteomes" id="UP000045039"/>
    </source>
</evidence>
<dbReference type="AlphaFoldDB" id="A0A9P1VZ20"/>
<evidence type="ECO:0000313" key="1">
    <source>
        <dbReference type="EMBL" id="CRP34481.1"/>
    </source>
</evidence>
<evidence type="ECO:0008006" key="3">
    <source>
        <dbReference type="Google" id="ProtNLM"/>
    </source>
</evidence>
<proteinExistence type="predicted"/>
<dbReference type="Proteomes" id="UP000045039">
    <property type="component" value="Unassembled WGS sequence"/>
</dbReference>
<name>A0A9P1VZ20_PSEAI</name>
<protein>
    <recommendedName>
        <fullName evidence="3">Tail spike TSP1/Gp66 N-terminal domain-containing protein</fullName>
    </recommendedName>
</protein>
<gene>
    <name evidence="1" type="ORF">PAERUG_P19_London_7_VIM_2_05_10_04168</name>
</gene>
<organism evidence="1 2">
    <name type="scientific">Pseudomonas aeruginosa</name>
    <dbReference type="NCBI Taxonomy" id="287"/>
    <lineage>
        <taxon>Bacteria</taxon>
        <taxon>Pseudomonadati</taxon>
        <taxon>Pseudomonadota</taxon>
        <taxon>Gammaproteobacteria</taxon>
        <taxon>Pseudomonadales</taxon>
        <taxon>Pseudomonadaceae</taxon>
        <taxon>Pseudomonas</taxon>
    </lineage>
</organism>